<name>A0A1Z4GK44_9CYAN</name>
<feature type="transmembrane region" description="Helical" evidence="6">
    <location>
        <begin position="12"/>
        <end position="33"/>
    </location>
</feature>
<keyword evidence="4 6" id="KW-1133">Transmembrane helix</keyword>
<evidence type="ECO:0000256" key="2">
    <source>
        <dbReference type="ARBA" id="ARBA00022475"/>
    </source>
</evidence>
<feature type="transmembrane region" description="Helical" evidence="6">
    <location>
        <begin position="140"/>
        <end position="161"/>
    </location>
</feature>
<keyword evidence="9" id="KW-1185">Reference proteome</keyword>
<feature type="domain" description="Major facilitator superfamily (MFS) profile" evidence="7">
    <location>
        <begin position="15"/>
        <end position="394"/>
    </location>
</feature>
<feature type="transmembrane region" description="Helical" evidence="6">
    <location>
        <begin position="81"/>
        <end position="104"/>
    </location>
</feature>
<dbReference type="InterPro" id="IPR050189">
    <property type="entry name" value="MFS_Efflux_Transporters"/>
</dbReference>
<evidence type="ECO:0000256" key="4">
    <source>
        <dbReference type="ARBA" id="ARBA00022989"/>
    </source>
</evidence>
<dbReference type="GO" id="GO:0022857">
    <property type="term" value="F:transmembrane transporter activity"/>
    <property type="evidence" value="ECO:0007669"/>
    <property type="project" value="InterPro"/>
</dbReference>
<dbReference type="InterPro" id="IPR011701">
    <property type="entry name" value="MFS"/>
</dbReference>
<reference evidence="8 9" key="1">
    <citation type="submission" date="2017-06" db="EMBL/GenBank/DDBJ databases">
        <title>Genome sequencing of cyanobaciteial culture collection at National Institute for Environmental Studies (NIES).</title>
        <authorList>
            <person name="Hirose Y."/>
            <person name="Shimura Y."/>
            <person name="Fujisawa T."/>
            <person name="Nakamura Y."/>
            <person name="Kawachi M."/>
        </authorList>
    </citation>
    <scope>NUCLEOTIDE SEQUENCE [LARGE SCALE GENOMIC DNA]</scope>
    <source>
        <strain evidence="8 9">NIES-21</strain>
    </source>
</reference>
<dbReference type="PANTHER" id="PTHR43124:SF3">
    <property type="entry name" value="CHLORAMPHENICOL EFFLUX PUMP RV0191"/>
    <property type="match status" value="1"/>
</dbReference>
<accession>A0A1Z4GK44</accession>
<keyword evidence="2" id="KW-1003">Cell membrane</keyword>
<dbReference type="InterPro" id="IPR036259">
    <property type="entry name" value="MFS_trans_sf"/>
</dbReference>
<feature type="transmembrane region" description="Helical" evidence="6">
    <location>
        <begin position="280"/>
        <end position="300"/>
    </location>
</feature>
<sequence>MGRLAIGQTGKTPVSLGLLGAAAFMVIADVRVIDPLLHIIANEFHVGVGSAAVIVSAYTIPYGLFQLVYGPLGDRLGKLKVITAALTAFAVGTTLCAFVSNIALLTLLRFLTGMFAAGIIPVTLAYIGDNFPYTERQAAIGKYLSALVLGQILGGSLGGIFGEYISWRDIFLLFGIVSLAIAGLLWRGTRHFKDGNRSTERFSLATFKPYYQLLTQPTARTVIIAVFIEGFCLMGAFAYIGAFLRDRYGLPYVTIGFMLSSFGLGGLIYSRSVKWLVQRLGEIGLMGVGGWLMCVCFLAIALLHNWLLFIPFSTLMGLAFYMMHSTLQTQATELAPEARGTAVSLFAFNLFIGQGIGAAVFGRVVDNFGYVPCFIIAGITLAILATWLFKKGKQEEAARG</sequence>
<dbReference type="EMBL" id="AP018174">
    <property type="protein sequence ID" value="BAY17873.1"/>
    <property type="molecule type" value="Genomic_DNA"/>
</dbReference>
<feature type="transmembrane region" description="Helical" evidence="6">
    <location>
        <begin position="110"/>
        <end position="128"/>
    </location>
</feature>
<dbReference type="GO" id="GO:0005886">
    <property type="term" value="C:plasma membrane"/>
    <property type="evidence" value="ECO:0007669"/>
    <property type="project" value="UniProtKB-SubCell"/>
</dbReference>
<feature type="transmembrane region" description="Helical" evidence="6">
    <location>
        <begin position="167"/>
        <end position="186"/>
    </location>
</feature>
<dbReference type="Proteomes" id="UP000218287">
    <property type="component" value="Chromosome"/>
</dbReference>
<keyword evidence="3 6" id="KW-0812">Transmembrane</keyword>
<evidence type="ECO:0000256" key="6">
    <source>
        <dbReference type="SAM" id="Phobius"/>
    </source>
</evidence>
<keyword evidence="5 6" id="KW-0472">Membrane</keyword>
<feature type="transmembrane region" description="Helical" evidence="6">
    <location>
        <begin position="343"/>
        <end position="362"/>
    </location>
</feature>
<evidence type="ECO:0000256" key="3">
    <source>
        <dbReference type="ARBA" id="ARBA00022692"/>
    </source>
</evidence>
<evidence type="ECO:0000313" key="9">
    <source>
        <dbReference type="Proteomes" id="UP000218287"/>
    </source>
</evidence>
<dbReference type="Pfam" id="PF07690">
    <property type="entry name" value="MFS_1"/>
    <property type="match status" value="1"/>
</dbReference>
<evidence type="ECO:0000256" key="1">
    <source>
        <dbReference type="ARBA" id="ARBA00004651"/>
    </source>
</evidence>
<dbReference type="PANTHER" id="PTHR43124">
    <property type="entry name" value="PURINE EFFLUX PUMP PBUE"/>
    <property type="match status" value="1"/>
</dbReference>
<dbReference type="OrthoDB" id="9793283at2"/>
<feature type="transmembrane region" description="Helical" evidence="6">
    <location>
        <begin position="368"/>
        <end position="389"/>
    </location>
</feature>
<feature type="transmembrane region" description="Helical" evidence="6">
    <location>
        <begin position="45"/>
        <end position="69"/>
    </location>
</feature>
<feature type="transmembrane region" description="Helical" evidence="6">
    <location>
        <begin position="250"/>
        <end position="268"/>
    </location>
</feature>
<comment type="subcellular location">
    <subcellularLocation>
        <location evidence="1">Cell membrane</location>
        <topology evidence="1">Multi-pass membrane protein</topology>
    </subcellularLocation>
</comment>
<dbReference type="AlphaFoldDB" id="A0A1Z4GK44"/>
<evidence type="ECO:0000259" key="7">
    <source>
        <dbReference type="PROSITE" id="PS50850"/>
    </source>
</evidence>
<organism evidence="8 9">
    <name type="scientific">Anabaenopsis circularis NIES-21</name>
    <dbReference type="NCBI Taxonomy" id="1085406"/>
    <lineage>
        <taxon>Bacteria</taxon>
        <taxon>Bacillati</taxon>
        <taxon>Cyanobacteriota</taxon>
        <taxon>Cyanophyceae</taxon>
        <taxon>Nostocales</taxon>
        <taxon>Nodulariaceae</taxon>
        <taxon>Anabaenopsis</taxon>
    </lineage>
</organism>
<dbReference type="PROSITE" id="PS50850">
    <property type="entry name" value="MFS"/>
    <property type="match status" value="1"/>
</dbReference>
<dbReference type="CDD" id="cd17324">
    <property type="entry name" value="MFS_NepI_like"/>
    <property type="match status" value="1"/>
</dbReference>
<proteinExistence type="predicted"/>
<gene>
    <name evidence="8" type="ORF">NIES21_37150</name>
</gene>
<protein>
    <submittedName>
        <fullName evidence="8">Putative MDR related permease</fullName>
    </submittedName>
</protein>
<evidence type="ECO:0000313" key="8">
    <source>
        <dbReference type="EMBL" id="BAY17873.1"/>
    </source>
</evidence>
<dbReference type="SUPFAM" id="SSF103473">
    <property type="entry name" value="MFS general substrate transporter"/>
    <property type="match status" value="1"/>
</dbReference>
<feature type="transmembrane region" description="Helical" evidence="6">
    <location>
        <begin position="222"/>
        <end position="244"/>
    </location>
</feature>
<evidence type="ECO:0000256" key="5">
    <source>
        <dbReference type="ARBA" id="ARBA00023136"/>
    </source>
</evidence>
<dbReference type="InterPro" id="IPR020846">
    <property type="entry name" value="MFS_dom"/>
</dbReference>
<dbReference type="Gene3D" id="1.20.1250.20">
    <property type="entry name" value="MFS general substrate transporter like domains"/>
    <property type="match status" value="1"/>
</dbReference>
<feature type="transmembrane region" description="Helical" evidence="6">
    <location>
        <begin position="306"/>
        <end position="323"/>
    </location>
</feature>